<dbReference type="BioCyc" id="MBOU1201294:BN140_RS05160-MONOMER"/>
<evidence type="ECO:0000313" key="3">
    <source>
        <dbReference type="Proteomes" id="UP000009007"/>
    </source>
</evidence>
<dbReference type="KEGG" id="mbg:BN140_1029"/>
<dbReference type="Proteomes" id="UP000009007">
    <property type="component" value="Chromosome I"/>
</dbReference>
<reference evidence="3" key="1">
    <citation type="journal article" date="2012" name="J. Bacteriol.">
        <title>Complete genome sequence of the hydrogenotrophic, methanogenic archaeon Methanoculleus bourgensis strain MS2T, isolated from a sewage sludge digester.</title>
        <authorList>
            <person name="Maus I."/>
            <person name="Wibberg D."/>
            <person name="Stantscheff R."/>
            <person name="Eikmeyer F.G."/>
            <person name="Seffner A."/>
            <person name="Boelter J."/>
            <person name="Szczepanowski R."/>
            <person name="Blom J."/>
            <person name="Jaenicke S."/>
            <person name="Konig H."/>
            <person name="Puhler A."/>
            <person name="Schluter A."/>
        </authorList>
    </citation>
    <scope>NUCLEOTIDE SEQUENCE [LARGE SCALE GENOMIC DNA]</scope>
    <source>
        <strain evidence="3">ATCC 43281 / DSM 3045 / OCM 15 / MS2</strain>
    </source>
</reference>
<dbReference type="HOGENOM" id="CLU_013770_0_0_2"/>
<evidence type="ECO:0000313" key="2">
    <source>
        <dbReference type="EMBL" id="CCJ35952.1"/>
    </source>
</evidence>
<feature type="compositionally biased region" description="Basic and acidic residues" evidence="1">
    <location>
        <begin position="336"/>
        <end position="348"/>
    </location>
</feature>
<evidence type="ECO:0000256" key="1">
    <source>
        <dbReference type="SAM" id="MobiDB-lite"/>
    </source>
</evidence>
<dbReference type="GeneID" id="13355556"/>
<name>I7LJG4_METBM</name>
<dbReference type="Gene3D" id="3.40.50.300">
    <property type="entry name" value="P-loop containing nucleotide triphosphate hydrolases"/>
    <property type="match status" value="1"/>
</dbReference>
<sequence>MRDKVRNTVDMLASDGDVVEVRALADGATHSGYFDDYEALARAAEALDADPAVAGIYVTLNAVTPALLARRANRIKMRLSRKDATTADADILRRRWLPVDIDPVRPSGVSSTDAEHAAALNAAERIAAYLAEQGFPAPLRADSGNGAHLLYRIDLPNDDAATEVVRGALATLDTFFSNDVITVDTANHNAARIWKLYGTLSRKGDNTSERPHRRAKILSAPEEMEVVPAERLRHLAGILPKEEPAAPRRKTGIDLASWLLDHGIAVRSTRPYQGGTLYVLDECPFSSAHKDGAFAIQFANGAVFAGCHHATCGGGAQRWPELRGMYEPKKRRPGVRKQEMVSETRETEETSNPPPAPDNYRERALAILQHGDPLAFLLDTFNREHVGDRTVAECLVLSLASQSVENTNGLHVSISGNSGKGKSHACTTMLKQIPAEYRLAGTVSNKALYYNNGLQPGTVFLFDDVSLSDDLQEVLKAATANFRVSIQHQTVTADRKLQVCSIPERCVWWLAKVEDAGDDQVANRMLTVWIDDSLEQDERVLRHMKEREAREDGGDGDDPELPVCRAIWGILKEERLHVSIPYARRVQFSTTTNRRNPGILFDLIKASALLHRFQREEYDGGIRANRDDFAAASRIYAAINGEAGGQETKMTKNEAAALATVAQMGWEQFTIKMLQEALGLSYHQTYRILHGYASRGTTYSGLLEKCPAVGFSDTMVTEDLEGYAVRRREHLFSFDRNVYQHWARGAAVWIDEGGSGDRDDGPGPCNIAAELPQDSSTGCNNQTAGEGAGSDSTCTDREMRLSLSTKVQQNTHTVPGIGSGVGECAGVCDIRNAGNVPKIPSSGGANMNRAPIHPHLGGIACCDALKTGAKGGGVPQESLSGVLDHREFSRVRVEIGRCDVCGAGKAVYHSREALTKLCEGCYARLVREWNKEGGVR</sequence>
<feature type="region of interest" description="Disordered" evidence="1">
    <location>
        <begin position="326"/>
        <end position="359"/>
    </location>
</feature>
<dbReference type="AlphaFoldDB" id="I7LJG4"/>
<dbReference type="EMBL" id="HE964772">
    <property type="protein sequence ID" value="CCJ35952.1"/>
    <property type="molecule type" value="Genomic_DNA"/>
</dbReference>
<organism evidence="2 3">
    <name type="scientific">Methanoculleus bourgensis (strain ATCC 43281 / DSM 3045 / OCM 15 / MS2)</name>
    <name type="common">Methanogenium bourgense</name>
    <dbReference type="NCBI Taxonomy" id="1201294"/>
    <lineage>
        <taxon>Archaea</taxon>
        <taxon>Methanobacteriati</taxon>
        <taxon>Methanobacteriota</taxon>
        <taxon>Stenosarchaea group</taxon>
        <taxon>Methanomicrobia</taxon>
        <taxon>Methanomicrobiales</taxon>
        <taxon>Methanomicrobiaceae</taxon>
        <taxon>Methanoculleus</taxon>
    </lineage>
</organism>
<proteinExistence type="predicted"/>
<protein>
    <submittedName>
        <fullName evidence="2">Uncharacterized protein</fullName>
    </submittedName>
</protein>
<dbReference type="InterPro" id="IPR027417">
    <property type="entry name" value="P-loop_NTPase"/>
</dbReference>
<accession>I7LJG4</accession>
<gene>
    <name evidence="2" type="ordered locus">BN140_1029</name>
</gene>
<keyword evidence="3" id="KW-1185">Reference proteome</keyword>
<dbReference type="PATRIC" id="fig|1201294.9.peg.1136"/>
<dbReference type="STRING" id="1201294.BN140_1029"/>
<dbReference type="RefSeq" id="WP_014866928.1">
    <property type="nucleotide sequence ID" value="NC_018227.2"/>
</dbReference>